<dbReference type="Pfam" id="PF01636">
    <property type="entry name" value="APH"/>
    <property type="match status" value="1"/>
</dbReference>
<dbReference type="Gene3D" id="3.90.1200.10">
    <property type="match status" value="1"/>
</dbReference>
<dbReference type="Proteomes" id="UP000830055">
    <property type="component" value="Chromosome"/>
</dbReference>
<reference evidence="2 3" key="1">
    <citation type="submission" date="2022-01" db="EMBL/GenBank/DDBJ databases">
        <title>Desulfofustis limnae sp. nov., a novel mesophilic sulfate-reducing bacterium isolated from marsh soil.</title>
        <authorList>
            <person name="Watanabe M."/>
            <person name="Takahashi A."/>
            <person name="Kojima H."/>
            <person name="Fukui M."/>
        </authorList>
    </citation>
    <scope>NUCLEOTIDE SEQUENCE [LARGE SCALE GENOMIC DNA]</scope>
    <source>
        <strain evidence="2 3">PPLL</strain>
    </source>
</reference>
<gene>
    <name evidence="2" type="ORF">DPPLL_31270</name>
</gene>
<dbReference type="InterPro" id="IPR011009">
    <property type="entry name" value="Kinase-like_dom_sf"/>
</dbReference>
<dbReference type="Gene3D" id="3.30.200.20">
    <property type="entry name" value="Phosphorylase Kinase, domain 1"/>
    <property type="match status" value="1"/>
</dbReference>
<dbReference type="EMBL" id="AP025516">
    <property type="protein sequence ID" value="BDD88762.1"/>
    <property type="molecule type" value="Genomic_DNA"/>
</dbReference>
<name>A0ABM7WCK5_9BACT</name>
<organism evidence="2 3">
    <name type="scientific">Desulfofustis limnaeus</name>
    <dbReference type="NCBI Taxonomy" id="2740163"/>
    <lineage>
        <taxon>Bacteria</taxon>
        <taxon>Pseudomonadati</taxon>
        <taxon>Thermodesulfobacteriota</taxon>
        <taxon>Desulfobulbia</taxon>
        <taxon>Desulfobulbales</taxon>
        <taxon>Desulfocapsaceae</taxon>
        <taxon>Desulfofustis</taxon>
    </lineage>
</organism>
<accession>A0ABM7WCK5</accession>
<dbReference type="InterPro" id="IPR002575">
    <property type="entry name" value="Aminoglycoside_PTrfase"/>
</dbReference>
<dbReference type="RefSeq" id="WP_284152097.1">
    <property type="nucleotide sequence ID" value="NZ_AP025516.1"/>
</dbReference>
<evidence type="ECO:0000313" key="2">
    <source>
        <dbReference type="EMBL" id="BDD88762.1"/>
    </source>
</evidence>
<feature type="domain" description="Aminoglycoside phosphotransferase" evidence="1">
    <location>
        <begin position="36"/>
        <end position="276"/>
    </location>
</feature>
<dbReference type="SUPFAM" id="SSF56112">
    <property type="entry name" value="Protein kinase-like (PK-like)"/>
    <property type="match status" value="1"/>
</dbReference>
<protein>
    <recommendedName>
        <fullName evidence="1">Aminoglycoside phosphotransferase domain-containing protein</fullName>
    </recommendedName>
</protein>
<dbReference type="InterPro" id="IPR051678">
    <property type="entry name" value="AGP_Transferase"/>
</dbReference>
<dbReference type="PANTHER" id="PTHR21310">
    <property type="entry name" value="AMINOGLYCOSIDE PHOSPHOTRANSFERASE-RELATED-RELATED"/>
    <property type="match status" value="1"/>
</dbReference>
<evidence type="ECO:0000313" key="3">
    <source>
        <dbReference type="Proteomes" id="UP000830055"/>
    </source>
</evidence>
<sequence>MAEEDPLQRYAVAVRSYLASPAVKEVSVLAGRSFTVAPLAGGEYNLNYLLRSGKERLVFRVNMASQINRDDQIVYEYGALELLRSSGVTPIPYHVDDSRRFIDRGIAIMEYLPGRPLDYRRDLPGAARTLAAVHRTQPAAGHGLISEKRPLRLIFSECQSLLEHYFLSPLGSAPIKGLLAQILDRLALKLPEERYFQQFPWLCVVNTEVNSGNFIVNDKRGTTHLIDWEMARWGDPSTDLCHFCSPLTTLWKSDYRFSDEDRQRFLDTYREAIGAVDLDRTLEERMRIKQPFVLLRGISWSAMGWVAYRSDYQGVRHADTWRTLQRYLDYDFIRKVFASVLA</sequence>
<keyword evidence="3" id="KW-1185">Reference proteome</keyword>
<evidence type="ECO:0000259" key="1">
    <source>
        <dbReference type="Pfam" id="PF01636"/>
    </source>
</evidence>
<proteinExistence type="predicted"/>